<proteinExistence type="predicted"/>
<comment type="caution">
    <text evidence="1">The sequence shown here is derived from an EMBL/GenBank/DDBJ whole genome shotgun (WGS) entry which is preliminary data.</text>
</comment>
<protein>
    <submittedName>
        <fullName evidence="1">Uncharacterized protein</fullName>
    </submittedName>
</protein>
<keyword evidence="2" id="KW-1185">Reference proteome</keyword>
<dbReference type="Proteomes" id="UP001055879">
    <property type="component" value="Linkage Group LG03"/>
</dbReference>
<sequence length="242" mass="26643">MACLGPRYVLTQSTSNFLDDRSDVISGFNRLHSLSTTKLVVKNHSTRICAAATVVSDRPVSNLISSSIDADLVLADRIVNDDNEFYDSTIESPNYVPDKLEEWVRGSVTEIVKNIRQAPLLLQIYANGEVKTEKAMKAKSWPNVISERSSSPDGIILVEELGENRDDESSREFKENGGTRAFGVLIQGKIKGRDHCKSACYLLKTSSVNGGGLGFACSHYCLMKVKSFRETASSQLNGCWLV</sequence>
<dbReference type="EMBL" id="CM042049">
    <property type="protein sequence ID" value="KAI3748917.1"/>
    <property type="molecule type" value="Genomic_DNA"/>
</dbReference>
<accession>A0ACB9DRK6</accession>
<name>A0ACB9DRK6_ARCLA</name>
<organism evidence="1 2">
    <name type="scientific">Arctium lappa</name>
    <name type="common">Greater burdock</name>
    <name type="synonym">Lappa major</name>
    <dbReference type="NCBI Taxonomy" id="4217"/>
    <lineage>
        <taxon>Eukaryota</taxon>
        <taxon>Viridiplantae</taxon>
        <taxon>Streptophyta</taxon>
        <taxon>Embryophyta</taxon>
        <taxon>Tracheophyta</taxon>
        <taxon>Spermatophyta</taxon>
        <taxon>Magnoliopsida</taxon>
        <taxon>eudicotyledons</taxon>
        <taxon>Gunneridae</taxon>
        <taxon>Pentapetalae</taxon>
        <taxon>asterids</taxon>
        <taxon>campanulids</taxon>
        <taxon>Asterales</taxon>
        <taxon>Asteraceae</taxon>
        <taxon>Carduoideae</taxon>
        <taxon>Cardueae</taxon>
        <taxon>Arctiinae</taxon>
        <taxon>Arctium</taxon>
    </lineage>
</organism>
<reference evidence="2" key="1">
    <citation type="journal article" date="2022" name="Mol. Ecol. Resour.">
        <title>The genomes of chicory, endive, great burdock and yacon provide insights into Asteraceae palaeo-polyploidization history and plant inulin production.</title>
        <authorList>
            <person name="Fan W."/>
            <person name="Wang S."/>
            <person name="Wang H."/>
            <person name="Wang A."/>
            <person name="Jiang F."/>
            <person name="Liu H."/>
            <person name="Zhao H."/>
            <person name="Xu D."/>
            <person name="Zhang Y."/>
        </authorList>
    </citation>
    <scope>NUCLEOTIDE SEQUENCE [LARGE SCALE GENOMIC DNA]</scope>
    <source>
        <strain evidence="2">cv. Niubang</strain>
    </source>
</reference>
<evidence type="ECO:0000313" key="2">
    <source>
        <dbReference type="Proteomes" id="UP001055879"/>
    </source>
</evidence>
<evidence type="ECO:0000313" key="1">
    <source>
        <dbReference type="EMBL" id="KAI3748917.1"/>
    </source>
</evidence>
<gene>
    <name evidence="1" type="ORF">L6452_12341</name>
</gene>
<reference evidence="1 2" key="2">
    <citation type="journal article" date="2022" name="Mol. Ecol. Resour.">
        <title>The genomes of chicory, endive, great burdock and yacon provide insights into Asteraceae paleo-polyploidization history and plant inulin production.</title>
        <authorList>
            <person name="Fan W."/>
            <person name="Wang S."/>
            <person name="Wang H."/>
            <person name="Wang A."/>
            <person name="Jiang F."/>
            <person name="Liu H."/>
            <person name="Zhao H."/>
            <person name="Xu D."/>
            <person name="Zhang Y."/>
        </authorList>
    </citation>
    <scope>NUCLEOTIDE SEQUENCE [LARGE SCALE GENOMIC DNA]</scope>
    <source>
        <strain evidence="2">cv. Niubang</strain>
    </source>
</reference>